<protein>
    <recommendedName>
        <fullName evidence="3">DUF2064 domain-containing protein</fullName>
    </recommendedName>
</protein>
<dbReference type="InterPro" id="IPR018641">
    <property type="entry name" value="Trfase_1_rSAM/seldom-assoc"/>
</dbReference>
<proteinExistence type="predicted"/>
<dbReference type="AlphaFoldDB" id="A0A554NEG0"/>
<organism evidence="1 2">
    <name type="scientific">Haloglomus irregulare</name>
    <dbReference type="NCBI Taxonomy" id="2234134"/>
    <lineage>
        <taxon>Archaea</taxon>
        <taxon>Methanobacteriati</taxon>
        <taxon>Methanobacteriota</taxon>
        <taxon>Stenosarchaea group</taxon>
        <taxon>Halobacteria</taxon>
        <taxon>Halobacteriales</taxon>
        <taxon>Natronomonadaceae</taxon>
        <taxon>Haloglomus</taxon>
    </lineage>
</organism>
<accession>A0A554NEG0</accession>
<evidence type="ECO:0000313" key="2">
    <source>
        <dbReference type="Proteomes" id="UP000319894"/>
    </source>
</evidence>
<reference evidence="1 2" key="1">
    <citation type="submission" date="2018-06" db="EMBL/GenBank/DDBJ databases">
        <title>Natronomonas sp. F16-60 a new haloarchaeon isolated from a solar saltern of Isla Cristina, Huelva, Spain.</title>
        <authorList>
            <person name="Duran-Viseras A."/>
            <person name="Sanchez-Porro C."/>
            <person name="Ventosa A."/>
        </authorList>
    </citation>
    <scope>NUCLEOTIDE SEQUENCE [LARGE SCALE GENOMIC DNA]</scope>
    <source>
        <strain evidence="1 2">F16-60</strain>
    </source>
</reference>
<sequence length="253" mass="26317">MTVVCVLADPPRPGLVFPDLVANAPLSPAAAAELYTAALRDVCGAAEASGGDLLVNYRPDDAIPDAHVPDGADAEREVREALEPTLDEPDEARFEVQVGETFAGRAGNTVTHLLDQEGVASAAVTEPAAVFCARQEVDEAAMKLRRAPVVLGPGTRGRVYFAGFTEPIDFTDAYTPPALRTLTDRAGDAGHDVDYLGTLPLLETPADLAEILLGVGTRRTAGRPVPTHVADWLDDSALTVVADGAGGLALAGE</sequence>
<comment type="caution">
    <text evidence="1">The sequence shown here is derived from an EMBL/GenBank/DDBJ whole genome shotgun (WGS) entry which is preliminary data.</text>
</comment>
<dbReference type="PANTHER" id="PTHR36529:SF1">
    <property type="entry name" value="GLYCOSYLTRANSFERASE"/>
    <property type="match status" value="1"/>
</dbReference>
<dbReference type="PANTHER" id="PTHR36529">
    <property type="entry name" value="SLL1095 PROTEIN"/>
    <property type="match status" value="1"/>
</dbReference>
<dbReference type="Proteomes" id="UP000319894">
    <property type="component" value="Unassembled WGS sequence"/>
</dbReference>
<evidence type="ECO:0008006" key="3">
    <source>
        <dbReference type="Google" id="ProtNLM"/>
    </source>
</evidence>
<dbReference type="OrthoDB" id="168607at2157"/>
<dbReference type="RefSeq" id="WP_144260215.1">
    <property type="nucleotide sequence ID" value="NZ_QMDX01000001.1"/>
</dbReference>
<dbReference type="InParanoid" id="A0A554NEG0"/>
<evidence type="ECO:0000313" key="1">
    <source>
        <dbReference type="EMBL" id="TSD15738.1"/>
    </source>
</evidence>
<dbReference type="InterPro" id="IPR029044">
    <property type="entry name" value="Nucleotide-diphossugar_trans"/>
</dbReference>
<dbReference type="Gene3D" id="3.90.550.10">
    <property type="entry name" value="Spore Coat Polysaccharide Biosynthesis Protein SpsA, Chain A"/>
    <property type="match status" value="1"/>
</dbReference>
<keyword evidence="2" id="KW-1185">Reference proteome</keyword>
<dbReference type="EMBL" id="QMDX01000001">
    <property type="protein sequence ID" value="TSD15738.1"/>
    <property type="molecule type" value="Genomic_DNA"/>
</dbReference>
<gene>
    <name evidence="1" type="ORF">DP107_00715</name>
</gene>
<name>A0A554NEG0_9EURY</name>